<dbReference type="EMBL" id="CP015079">
    <property type="protein sequence ID" value="ANH39266.1"/>
    <property type="molecule type" value="Genomic_DNA"/>
</dbReference>
<dbReference type="Proteomes" id="UP000077868">
    <property type="component" value="Chromosome"/>
</dbReference>
<dbReference type="PATRIC" id="fig|1300347.3.peg.2848"/>
<dbReference type="KEGG" id="ndk:I601_2850"/>
<keyword evidence="3" id="KW-1185">Reference proteome</keyword>
<organism evidence="2 3">
    <name type="scientific">Nocardioides dokdonensis FR1436</name>
    <dbReference type="NCBI Taxonomy" id="1300347"/>
    <lineage>
        <taxon>Bacteria</taxon>
        <taxon>Bacillati</taxon>
        <taxon>Actinomycetota</taxon>
        <taxon>Actinomycetes</taxon>
        <taxon>Propionibacteriales</taxon>
        <taxon>Nocardioidaceae</taxon>
        <taxon>Nocardioides</taxon>
    </lineage>
</organism>
<reference evidence="2 3" key="1">
    <citation type="submission" date="2016-03" db="EMBL/GenBank/DDBJ databases">
        <title>Complete genome sequence of a soil Actinobacterium, Nocardioides dokdonensis FR1436.</title>
        <authorList>
            <person name="Kwon S.-K."/>
            <person name="Kim K."/>
            <person name="Kim J.F."/>
        </authorList>
    </citation>
    <scope>NUCLEOTIDE SEQUENCE [LARGE SCALE GENOMIC DNA]</scope>
    <source>
        <strain evidence="2 3">FR1436</strain>
    </source>
</reference>
<evidence type="ECO:0000313" key="2">
    <source>
        <dbReference type="EMBL" id="ANH39266.1"/>
    </source>
</evidence>
<dbReference type="SUPFAM" id="SSF69304">
    <property type="entry name" value="Tricorn protease N-terminal domain"/>
    <property type="match status" value="1"/>
</dbReference>
<protein>
    <submittedName>
        <fullName evidence="2">Uncharacterized protein</fullName>
    </submittedName>
</protein>
<proteinExistence type="predicted"/>
<dbReference type="AlphaFoldDB" id="A0A1A9GMH3"/>
<evidence type="ECO:0000256" key="1">
    <source>
        <dbReference type="SAM" id="MobiDB-lite"/>
    </source>
</evidence>
<sequence>MALALLATGCADGPTRTGAPSTVPAGSSGPVETDGLVWAADQVVHLADGTTVDLGAPVRGYVVAGAGVFFFPAGSEDEVGQVGTDEAEVRLASPDGTVTDTGLVWMTRSLRASPDGRHLAGIDLGSGEEDRYGTPVAETVVVDLATGDEVVRSAEAMGDPGDDDLTALYEDVELDVAAMTDDTTYVEAATGVLAYDLATGEGSELPEGEEPPTPPAAQDAVESPDGRWTVVPGRRLRHRLVAADGTMLVPMAGTDRWVLDRWLDDRTVLGTAVEGPGRGARIDPRDRTALLSCVVPSGACDVVEATAGKRVVFPLGASHVSGIVFQAGERP</sequence>
<gene>
    <name evidence="2" type="ORF">I601_2850</name>
</gene>
<dbReference type="STRING" id="1300347.I601_2850"/>
<name>A0A1A9GMH3_9ACTN</name>
<feature type="region of interest" description="Disordered" evidence="1">
    <location>
        <begin position="201"/>
        <end position="226"/>
    </location>
</feature>
<accession>A0A1A9GMH3</accession>
<evidence type="ECO:0000313" key="3">
    <source>
        <dbReference type="Proteomes" id="UP000077868"/>
    </source>
</evidence>